<evidence type="ECO:0000313" key="6">
    <source>
        <dbReference type="Proteomes" id="UP000012073"/>
    </source>
</evidence>
<dbReference type="InterPro" id="IPR045281">
    <property type="entry name" value="CONSTANS-like"/>
</dbReference>
<dbReference type="PANTHER" id="PTHR31319">
    <property type="entry name" value="ZINC FINGER PROTEIN CONSTANS-LIKE 4"/>
    <property type="match status" value="1"/>
</dbReference>
<gene>
    <name evidence="5" type="ORF">CHC_T00001428001</name>
</gene>
<feature type="domain" description="CCT" evidence="4">
    <location>
        <begin position="105"/>
        <end position="147"/>
    </location>
</feature>
<dbReference type="EMBL" id="HG001592">
    <property type="protein sequence ID" value="CDF32814.1"/>
    <property type="molecule type" value="Genomic_DNA"/>
</dbReference>
<keyword evidence="6" id="KW-1185">Reference proteome</keyword>
<dbReference type="GeneID" id="17320332"/>
<name>R7Q474_CHOCR</name>
<dbReference type="GO" id="GO:0005634">
    <property type="term" value="C:nucleus"/>
    <property type="evidence" value="ECO:0007669"/>
    <property type="project" value="UniProtKB-SubCell"/>
</dbReference>
<sequence>MQRINSETNLAVQLLLAVSGDRPIVKRTPKRFALPAASPHIYRSSPSSCSEPGETCSDSDATEPATSAVASPAIMKATSSPVALSKSHHGRGADSTLFRYTREERLQALKRFRDKKRRRQFQKKVRYMVRKRLAETRPRYKGRFSKPPPGENYDDGTPGPQAPTKAGQQQPKLPLPTKSS</sequence>
<feature type="region of interest" description="Disordered" evidence="3">
    <location>
        <begin position="129"/>
        <end position="180"/>
    </location>
</feature>
<dbReference type="InterPro" id="IPR010402">
    <property type="entry name" value="CCT_domain"/>
</dbReference>
<dbReference type="KEGG" id="ccp:CHC_T00001428001"/>
<feature type="compositionally biased region" description="Polar residues" evidence="3">
    <location>
        <begin position="166"/>
        <end position="180"/>
    </location>
</feature>
<evidence type="ECO:0000256" key="2">
    <source>
        <dbReference type="ARBA" id="ARBA00023242"/>
    </source>
</evidence>
<dbReference type="Proteomes" id="UP000012073">
    <property type="component" value="Unassembled WGS sequence"/>
</dbReference>
<evidence type="ECO:0000259" key="4">
    <source>
        <dbReference type="PROSITE" id="PS51017"/>
    </source>
</evidence>
<reference evidence="6" key="1">
    <citation type="journal article" date="2013" name="Proc. Natl. Acad. Sci. U.S.A.">
        <title>Genome structure and metabolic features in the red seaweed Chondrus crispus shed light on evolution of the Archaeplastida.</title>
        <authorList>
            <person name="Collen J."/>
            <person name="Porcel B."/>
            <person name="Carre W."/>
            <person name="Ball S.G."/>
            <person name="Chaparro C."/>
            <person name="Tonon T."/>
            <person name="Barbeyron T."/>
            <person name="Michel G."/>
            <person name="Noel B."/>
            <person name="Valentin K."/>
            <person name="Elias M."/>
            <person name="Artiguenave F."/>
            <person name="Arun A."/>
            <person name="Aury J.M."/>
            <person name="Barbosa-Neto J.F."/>
            <person name="Bothwell J.H."/>
            <person name="Bouget F.Y."/>
            <person name="Brillet L."/>
            <person name="Cabello-Hurtado F."/>
            <person name="Capella-Gutierrez S."/>
            <person name="Charrier B."/>
            <person name="Cladiere L."/>
            <person name="Cock J.M."/>
            <person name="Coelho S.M."/>
            <person name="Colleoni C."/>
            <person name="Czjzek M."/>
            <person name="Da Silva C."/>
            <person name="Delage L."/>
            <person name="Denoeud F."/>
            <person name="Deschamps P."/>
            <person name="Dittami S.M."/>
            <person name="Gabaldon T."/>
            <person name="Gachon C.M."/>
            <person name="Groisillier A."/>
            <person name="Herve C."/>
            <person name="Jabbari K."/>
            <person name="Katinka M."/>
            <person name="Kloareg B."/>
            <person name="Kowalczyk N."/>
            <person name="Labadie K."/>
            <person name="Leblanc C."/>
            <person name="Lopez P.J."/>
            <person name="McLachlan D.H."/>
            <person name="Meslet-Cladiere L."/>
            <person name="Moustafa A."/>
            <person name="Nehr Z."/>
            <person name="Nyvall Collen P."/>
            <person name="Panaud O."/>
            <person name="Partensky F."/>
            <person name="Poulain J."/>
            <person name="Rensing S.A."/>
            <person name="Rousvoal S."/>
            <person name="Samson G."/>
            <person name="Symeonidi A."/>
            <person name="Weissenbach J."/>
            <person name="Zambounis A."/>
            <person name="Wincker P."/>
            <person name="Boyen C."/>
        </authorList>
    </citation>
    <scope>NUCLEOTIDE SEQUENCE [LARGE SCALE GENOMIC DNA]</scope>
    <source>
        <strain evidence="6">cv. Stackhouse</strain>
    </source>
</reference>
<proteinExistence type="predicted"/>
<comment type="subcellular location">
    <subcellularLocation>
        <location evidence="1">Nucleus</location>
    </subcellularLocation>
</comment>
<evidence type="ECO:0000256" key="1">
    <source>
        <dbReference type="ARBA" id="ARBA00004123"/>
    </source>
</evidence>
<protein>
    <recommendedName>
        <fullName evidence="4">CCT domain-containing protein</fullName>
    </recommendedName>
</protein>
<accession>R7Q474</accession>
<dbReference type="PANTHER" id="PTHR31319:SF77">
    <property type="entry name" value="ZINC FINGER PROTEIN CONSTANS-LIKE 4"/>
    <property type="match status" value="1"/>
</dbReference>
<feature type="compositionally biased region" description="Polar residues" evidence="3">
    <location>
        <begin position="44"/>
        <end position="69"/>
    </location>
</feature>
<organism evidence="5 6">
    <name type="scientific">Chondrus crispus</name>
    <name type="common">Carrageen Irish moss</name>
    <name type="synonym">Polymorpha crispa</name>
    <dbReference type="NCBI Taxonomy" id="2769"/>
    <lineage>
        <taxon>Eukaryota</taxon>
        <taxon>Rhodophyta</taxon>
        <taxon>Florideophyceae</taxon>
        <taxon>Rhodymeniophycidae</taxon>
        <taxon>Gigartinales</taxon>
        <taxon>Gigartinaceae</taxon>
        <taxon>Chondrus</taxon>
    </lineage>
</organism>
<feature type="region of interest" description="Disordered" evidence="3">
    <location>
        <begin position="38"/>
        <end position="72"/>
    </location>
</feature>
<dbReference type="RefSeq" id="XP_005712615.1">
    <property type="nucleotide sequence ID" value="XM_005712558.1"/>
</dbReference>
<dbReference type="AlphaFoldDB" id="R7Q474"/>
<dbReference type="Gramene" id="CDF32814">
    <property type="protein sequence ID" value="CDF32814"/>
    <property type="gene ID" value="CHC_T00001428001"/>
</dbReference>
<evidence type="ECO:0000256" key="3">
    <source>
        <dbReference type="SAM" id="MobiDB-lite"/>
    </source>
</evidence>
<dbReference type="Pfam" id="PF06203">
    <property type="entry name" value="CCT"/>
    <property type="match status" value="1"/>
</dbReference>
<dbReference type="STRING" id="2769.R7Q474"/>
<keyword evidence="2" id="KW-0539">Nucleus</keyword>
<dbReference type="PROSITE" id="PS51017">
    <property type="entry name" value="CCT"/>
    <property type="match status" value="1"/>
</dbReference>
<dbReference type="OrthoDB" id="10558420at2759"/>
<evidence type="ECO:0000313" key="5">
    <source>
        <dbReference type="EMBL" id="CDF32814.1"/>
    </source>
</evidence>